<dbReference type="EMBL" id="OC871687">
    <property type="protein sequence ID" value="CAD7635538.1"/>
    <property type="molecule type" value="Genomic_DNA"/>
</dbReference>
<feature type="region of interest" description="Disordered" evidence="1">
    <location>
        <begin position="217"/>
        <end position="261"/>
    </location>
</feature>
<evidence type="ECO:0000313" key="4">
    <source>
        <dbReference type="Proteomes" id="UP000759131"/>
    </source>
</evidence>
<feature type="compositionally biased region" description="Basic and acidic residues" evidence="1">
    <location>
        <begin position="57"/>
        <end position="73"/>
    </location>
</feature>
<feature type="compositionally biased region" description="Acidic residues" evidence="1">
    <location>
        <begin position="244"/>
        <end position="254"/>
    </location>
</feature>
<reference evidence="3" key="1">
    <citation type="submission" date="2020-11" db="EMBL/GenBank/DDBJ databases">
        <authorList>
            <person name="Tran Van P."/>
        </authorList>
    </citation>
    <scope>NUCLEOTIDE SEQUENCE</scope>
</reference>
<evidence type="ECO:0000256" key="1">
    <source>
        <dbReference type="SAM" id="MobiDB-lite"/>
    </source>
</evidence>
<organism evidence="3">
    <name type="scientific">Medioppia subpectinata</name>
    <dbReference type="NCBI Taxonomy" id="1979941"/>
    <lineage>
        <taxon>Eukaryota</taxon>
        <taxon>Metazoa</taxon>
        <taxon>Ecdysozoa</taxon>
        <taxon>Arthropoda</taxon>
        <taxon>Chelicerata</taxon>
        <taxon>Arachnida</taxon>
        <taxon>Acari</taxon>
        <taxon>Acariformes</taxon>
        <taxon>Sarcoptiformes</taxon>
        <taxon>Oribatida</taxon>
        <taxon>Brachypylina</taxon>
        <taxon>Oppioidea</taxon>
        <taxon>Oppiidae</taxon>
        <taxon>Medioppia</taxon>
    </lineage>
</organism>
<feature type="compositionally biased region" description="Basic and acidic residues" evidence="1">
    <location>
        <begin position="217"/>
        <end position="229"/>
    </location>
</feature>
<dbReference type="OrthoDB" id="10566916at2759"/>
<feature type="region of interest" description="Disordered" evidence="1">
    <location>
        <begin position="32"/>
        <end position="90"/>
    </location>
</feature>
<protein>
    <submittedName>
        <fullName evidence="3">Uncharacterized protein</fullName>
    </submittedName>
</protein>
<gene>
    <name evidence="3" type="ORF">OSB1V03_LOCUS15929</name>
</gene>
<feature type="compositionally biased region" description="Acidic residues" evidence="1">
    <location>
        <begin position="37"/>
        <end position="47"/>
    </location>
</feature>
<feature type="compositionally biased region" description="Acidic residues" evidence="1">
    <location>
        <begin position="74"/>
        <end position="89"/>
    </location>
</feature>
<proteinExistence type="predicted"/>
<name>A0A7R9L655_9ACAR</name>
<keyword evidence="4" id="KW-1185">Reference proteome</keyword>
<keyword evidence="2" id="KW-0732">Signal</keyword>
<evidence type="ECO:0000256" key="2">
    <source>
        <dbReference type="SAM" id="SignalP"/>
    </source>
</evidence>
<dbReference type="EMBL" id="CAJPIZ010017112">
    <property type="protein sequence ID" value="CAG2115968.1"/>
    <property type="molecule type" value="Genomic_DNA"/>
</dbReference>
<evidence type="ECO:0000313" key="3">
    <source>
        <dbReference type="EMBL" id="CAD7635538.1"/>
    </source>
</evidence>
<feature type="chain" id="PRO_5036211118" evidence="2">
    <location>
        <begin position="21"/>
        <end position="356"/>
    </location>
</feature>
<sequence>MNKLFILTASAILVLGLVSGLRVPTQSRDQPISYDITADDEGEEGDEGLPSVSGDFGKIDDNNNNQGDHHDEQDQFDDNWDDESDDDLDSQPMNKLAKSCFSKILGPSIKCIAKSMTKWQVTAAEIRLVHNTRPVCCFIWQMTGCMTSNSKDHCTKDERLAFLMHMSLETERRNLKNCTQYPYHSNDCAAGPAPPGLQNAGNYYSDVMYRRNHRLANDNELKPDLKESDLPADEPAQEPRVVVEEDPDDDDEGQERETDHEVEVVEIDDGKDQTDALDELALTQRLLDRVDRITVNQYIIDLHPVGRKHGGHHKHHGHKHHHDNSRNAVYKHEKHQPSMIIEKVNDDDLDEPMQIM</sequence>
<dbReference type="Proteomes" id="UP000759131">
    <property type="component" value="Unassembled WGS sequence"/>
</dbReference>
<dbReference type="AlphaFoldDB" id="A0A7R9L655"/>
<feature type="signal peptide" evidence="2">
    <location>
        <begin position="1"/>
        <end position="20"/>
    </location>
</feature>
<feature type="non-terminal residue" evidence="3">
    <location>
        <position position="1"/>
    </location>
</feature>
<accession>A0A7R9L655</accession>